<keyword evidence="2" id="KW-1185">Reference proteome</keyword>
<gene>
    <name evidence="1" type="ORF">J8F10_07030</name>
</gene>
<protein>
    <submittedName>
        <fullName evidence="1">Uncharacterized protein</fullName>
    </submittedName>
</protein>
<dbReference type="RefSeq" id="WP_210653135.1">
    <property type="nucleotide sequence ID" value="NZ_JAGKQQ010000001.1"/>
</dbReference>
<comment type="caution">
    <text evidence="1">The sequence shown here is derived from an EMBL/GenBank/DDBJ whole genome shotgun (WGS) entry which is preliminary data.</text>
</comment>
<sequence>MMRYDVVAFLKGLDNPPPDVVPGDLPAEWEAVYRERAAAHERSAGVPRELAEHFALLDTLEQMKLWQQHPTS</sequence>
<dbReference type="EMBL" id="JAGKQQ010000001">
    <property type="protein sequence ID" value="MBP3955034.1"/>
    <property type="molecule type" value="Genomic_DNA"/>
</dbReference>
<organism evidence="1 2">
    <name type="scientific">Gemmata palustris</name>
    <dbReference type="NCBI Taxonomy" id="2822762"/>
    <lineage>
        <taxon>Bacteria</taxon>
        <taxon>Pseudomonadati</taxon>
        <taxon>Planctomycetota</taxon>
        <taxon>Planctomycetia</taxon>
        <taxon>Gemmatales</taxon>
        <taxon>Gemmataceae</taxon>
        <taxon>Gemmata</taxon>
    </lineage>
</organism>
<accession>A0ABS5BMS2</accession>
<name>A0ABS5BMS2_9BACT</name>
<proteinExistence type="predicted"/>
<reference evidence="1 2" key="1">
    <citation type="submission" date="2021-04" db="EMBL/GenBank/DDBJ databases">
        <authorList>
            <person name="Ivanova A."/>
        </authorList>
    </citation>
    <scope>NUCLEOTIDE SEQUENCE [LARGE SCALE GENOMIC DNA]</scope>
    <source>
        <strain evidence="1 2">G18</strain>
    </source>
</reference>
<evidence type="ECO:0000313" key="1">
    <source>
        <dbReference type="EMBL" id="MBP3955034.1"/>
    </source>
</evidence>
<dbReference type="Proteomes" id="UP000676565">
    <property type="component" value="Unassembled WGS sequence"/>
</dbReference>
<evidence type="ECO:0000313" key="2">
    <source>
        <dbReference type="Proteomes" id="UP000676565"/>
    </source>
</evidence>